<feature type="transmembrane region" description="Helical" evidence="9">
    <location>
        <begin position="495"/>
        <end position="519"/>
    </location>
</feature>
<evidence type="ECO:0000313" key="14">
    <source>
        <dbReference type="Proteomes" id="UP000271227"/>
    </source>
</evidence>
<evidence type="ECO:0000256" key="1">
    <source>
        <dbReference type="ARBA" id="ARBA00004651"/>
    </source>
</evidence>
<dbReference type="Pfam" id="PF22599">
    <property type="entry name" value="SecDF_P1_head"/>
    <property type="match status" value="1"/>
</dbReference>
<dbReference type="InterPro" id="IPR005791">
    <property type="entry name" value="SecD"/>
</dbReference>
<evidence type="ECO:0000313" key="13">
    <source>
        <dbReference type="EMBL" id="RMB05024.1"/>
    </source>
</evidence>
<evidence type="ECO:0000256" key="5">
    <source>
        <dbReference type="ARBA" id="ARBA00022927"/>
    </source>
</evidence>
<feature type="transmembrane region" description="Helical" evidence="9">
    <location>
        <begin position="464"/>
        <end position="489"/>
    </location>
</feature>
<organism evidence="13 14">
    <name type="scientific">Eilatimonas milleporae</name>
    <dbReference type="NCBI Taxonomy" id="911205"/>
    <lineage>
        <taxon>Bacteria</taxon>
        <taxon>Pseudomonadati</taxon>
        <taxon>Pseudomonadota</taxon>
        <taxon>Alphaproteobacteria</taxon>
        <taxon>Kordiimonadales</taxon>
        <taxon>Kordiimonadaceae</taxon>
        <taxon>Eilatimonas</taxon>
    </lineage>
</organism>
<evidence type="ECO:0000256" key="2">
    <source>
        <dbReference type="ARBA" id="ARBA00022448"/>
    </source>
</evidence>
<dbReference type="InterPro" id="IPR054384">
    <property type="entry name" value="SecDF_P1_head"/>
</dbReference>
<dbReference type="AlphaFoldDB" id="A0A3M0C5C7"/>
<protein>
    <recommendedName>
        <fullName evidence="9">Protein translocase subunit SecD</fullName>
    </recommendedName>
</protein>
<keyword evidence="7 9" id="KW-0811">Translocation</keyword>
<dbReference type="Pfam" id="PF21760">
    <property type="entry name" value="SecD_1st"/>
    <property type="match status" value="1"/>
</dbReference>
<evidence type="ECO:0000256" key="9">
    <source>
        <dbReference type="HAMAP-Rule" id="MF_01463"/>
    </source>
</evidence>
<keyword evidence="4 9" id="KW-0812">Transmembrane</keyword>
<keyword evidence="14" id="KW-1185">Reference proteome</keyword>
<dbReference type="NCBIfam" id="TIGR01129">
    <property type="entry name" value="secD"/>
    <property type="match status" value="1"/>
</dbReference>
<dbReference type="GO" id="GO:0006605">
    <property type="term" value="P:protein targeting"/>
    <property type="evidence" value="ECO:0007669"/>
    <property type="project" value="UniProtKB-UniRule"/>
</dbReference>
<dbReference type="FunFam" id="1.20.1640.10:FF:000004">
    <property type="entry name" value="Protein translocase subunit SecD"/>
    <property type="match status" value="1"/>
</dbReference>
<dbReference type="EMBL" id="REFR01000012">
    <property type="protein sequence ID" value="RMB05024.1"/>
    <property type="molecule type" value="Genomic_DNA"/>
</dbReference>
<comment type="caution">
    <text evidence="13">The sequence shown here is derived from an EMBL/GenBank/DDBJ whole genome shotgun (WGS) entry which is preliminary data.</text>
</comment>
<evidence type="ECO:0000259" key="12">
    <source>
        <dbReference type="Pfam" id="PF22599"/>
    </source>
</evidence>
<comment type="function">
    <text evidence="9">Part of the Sec protein translocase complex. Interacts with the SecYEG preprotein conducting channel. SecDF uses the proton motive force (PMF) to complete protein translocation after the ATP-dependent function of SecA.</text>
</comment>
<evidence type="ECO:0000256" key="6">
    <source>
        <dbReference type="ARBA" id="ARBA00022989"/>
    </source>
</evidence>
<dbReference type="InterPro" id="IPR048631">
    <property type="entry name" value="SecD_1st"/>
</dbReference>
<evidence type="ECO:0000259" key="11">
    <source>
        <dbReference type="Pfam" id="PF21760"/>
    </source>
</evidence>
<feature type="transmembrane region" description="Helical" evidence="9">
    <location>
        <begin position="396"/>
        <end position="416"/>
    </location>
</feature>
<dbReference type="Pfam" id="PF07549">
    <property type="entry name" value="Sec_GG"/>
    <property type="match status" value="1"/>
</dbReference>
<evidence type="ECO:0000259" key="10">
    <source>
        <dbReference type="Pfam" id="PF02355"/>
    </source>
</evidence>
<dbReference type="FunCoup" id="A0A3M0C5C7">
    <property type="interactions" value="316"/>
</dbReference>
<dbReference type="Gene3D" id="3.30.1360.200">
    <property type="match status" value="1"/>
</dbReference>
<feature type="transmembrane region" description="Helical" evidence="9">
    <location>
        <begin position="422"/>
        <end position="443"/>
    </location>
</feature>
<accession>A0A3M0C5C7</accession>
<dbReference type="InParanoid" id="A0A3M0C5C7"/>
<dbReference type="GO" id="GO:0065002">
    <property type="term" value="P:intracellular protein transmembrane transport"/>
    <property type="evidence" value="ECO:0007669"/>
    <property type="project" value="UniProtKB-UniRule"/>
</dbReference>
<evidence type="ECO:0000256" key="8">
    <source>
        <dbReference type="ARBA" id="ARBA00023136"/>
    </source>
</evidence>
<dbReference type="InterPro" id="IPR022646">
    <property type="entry name" value="SecD/SecF_CS"/>
</dbReference>
<sequence length="533" mass="57503">MLQFSRIKIGFIVFVCLFGLAAAIPNFLSEDQRNALPGFLPSDTLSLGLDLRGGVHLLLEAKTEDVIAVRLENLAGQVQDLRRSVRALNFRNIQVDDRSVSFEVTREDMVERAREELLPLTQPTPGVNPLLSGGVQEVDLARDGTRFTLTLTDQGIQSQKRDAIQRSMQVIRDRVDPSGTREITLQPQGDDRIILQVPGADDPAALLRLIQTTAKLTFHDVDTSISPEDIARGRLRPSQLLLPLKDGGSVVIKKRVIVAGEDLIKANPSYDENGRPAVAFTFNNRGARRFGNHTRENVGRPFAIVLDDIVISAPRIISPILGGQGQITGVGNVEDATELATLLEAGALPVELTVMEQRTVGPDLGADSIEAGKLAAIVGFVAVIIYMLLSYGRFGLAANVALIVNLILIMGALSIFQATLTLPGIAGIVLTIGMAVDANVLIFERIREEQGAGRKPFAAMEQGYSQAFSTILDANITTFIAAAILYLLGSGPVQGFAVTLGIGIVTSMFTAVVLTRLLLATWVRRARPQVLPI</sequence>
<feature type="domain" description="Protein translocase subunit SecDF P1" evidence="11">
    <location>
        <begin position="164"/>
        <end position="222"/>
    </location>
</feature>
<keyword evidence="8 9" id="KW-0472">Membrane</keyword>
<dbReference type="GO" id="GO:0043952">
    <property type="term" value="P:protein transport by the Sec complex"/>
    <property type="evidence" value="ECO:0007669"/>
    <property type="project" value="UniProtKB-UniRule"/>
</dbReference>
<dbReference type="SUPFAM" id="SSF82866">
    <property type="entry name" value="Multidrug efflux transporter AcrB transmembrane domain"/>
    <property type="match status" value="1"/>
</dbReference>
<dbReference type="Gene3D" id="1.20.1640.10">
    <property type="entry name" value="Multidrug efflux transporter AcrB transmembrane domain"/>
    <property type="match status" value="1"/>
</dbReference>
<dbReference type="RefSeq" id="WP_121939270.1">
    <property type="nucleotide sequence ID" value="NZ_REFR01000012.1"/>
</dbReference>
<evidence type="ECO:0000256" key="7">
    <source>
        <dbReference type="ARBA" id="ARBA00023010"/>
    </source>
</evidence>
<dbReference type="NCBIfam" id="TIGR00916">
    <property type="entry name" value="2A0604s01"/>
    <property type="match status" value="1"/>
</dbReference>
<dbReference type="HAMAP" id="MF_01463_B">
    <property type="entry name" value="SecD_B"/>
    <property type="match status" value="1"/>
</dbReference>
<dbReference type="GO" id="GO:0015450">
    <property type="term" value="F:protein-transporting ATPase activity"/>
    <property type="evidence" value="ECO:0007669"/>
    <property type="project" value="InterPro"/>
</dbReference>
<evidence type="ECO:0000256" key="3">
    <source>
        <dbReference type="ARBA" id="ARBA00022475"/>
    </source>
</evidence>
<dbReference type="OrthoDB" id="9805019at2"/>
<keyword evidence="2 9" id="KW-0813">Transport</keyword>
<dbReference type="GO" id="GO:0005886">
    <property type="term" value="C:plasma membrane"/>
    <property type="evidence" value="ECO:0007669"/>
    <property type="project" value="UniProtKB-SubCell"/>
</dbReference>
<dbReference type="InterPro" id="IPR022813">
    <property type="entry name" value="SecD/SecF_arch_bac"/>
</dbReference>
<feature type="domain" description="SecDF P1 head subdomain" evidence="12">
    <location>
        <begin position="245"/>
        <end position="350"/>
    </location>
</feature>
<dbReference type="Pfam" id="PF02355">
    <property type="entry name" value="SecD_SecF_C"/>
    <property type="match status" value="1"/>
</dbReference>
<dbReference type="Proteomes" id="UP000271227">
    <property type="component" value="Unassembled WGS sequence"/>
</dbReference>
<dbReference type="PRINTS" id="PR00702">
    <property type="entry name" value="ACRIFLAVINRP"/>
</dbReference>
<evidence type="ECO:0000256" key="4">
    <source>
        <dbReference type="ARBA" id="ARBA00022692"/>
    </source>
</evidence>
<dbReference type="InterPro" id="IPR048634">
    <property type="entry name" value="SecD_SecF_C"/>
</dbReference>
<dbReference type="InterPro" id="IPR055344">
    <property type="entry name" value="SecD_SecF_C_bact"/>
</dbReference>
<proteinExistence type="inferred from homology"/>
<keyword evidence="5 9" id="KW-0653">Protein transport</keyword>
<dbReference type="PANTHER" id="PTHR30081">
    <property type="entry name" value="PROTEIN-EXPORT MEMBRANE PROTEIN SEC"/>
    <property type="match status" value="1"/>
</dbReference>
<comment type="caution">
    <text evidence="9">Lacks conserved residue(s) required for the propagation of feature annotation.</text>
</comment>
<dbReference type="PANTHER" id="PTHR30081:SF1">
    <property type="entry name" value="PROTEIN TRANSLOCASE SUBUNIT SECD"/>
    <property type="match status" value="1"/>
</dbReference>
<feature type="domain" description="Protein export membrane protein SecD/SecF C-terminal" evidence="10">
    <location>
        <begin position="352"/>
        <end position="523"/>
    </location>
</feature>
<comment type="subunit">
    <text evidence="9">Forms a complex with SecF. Part of the essential Sec protein translocation apparatus which comprises SecA, SecYEG and auxiliary proteins SecDF-YajC and YidC.</text>
</comment>
<comment type="similarity">
    <text evidence="9">Belongs to the SecD/SecF family. SecD subfamily.</text>
</comment>
<gene>
    <name evidence="9" type="primary">secD</name>
    <name evidence="13" type="ORF">BXY39_2602</name>
</gene>
<feature type="transmembrane region" description="Helical" evidence="9">
    <location>
        <begin position="371"/>
        <end position="389"/>
    </location>
</feature>
<comment type="subcellular location">
    <subcellularLocation>
        <location evidence="1 9">Cell membrane</location>
        <topology evidence="1 9">Multi-pass membrane protein</topology>
    </subcellularLocation>
</comment>
<keyword evidence="6 9" id="KW-1133">Transmembrane helix</keyword>
<keyword evidence="3 9" id="KW-1003">Cell membrane</keyword>
<reference evidence="13 14" key="1">
    <citation type="submission" date="2018-10" db="EMBL/GenBank/DDBJ databases">
        <title>Genomic Encyclopedia of Archaeal and Bacterial Type Strains, Phase II (KMG-II): from individual species to whole genera.</title>
        <authorList>
            <person name="Goeker M."/>
        </authorList>
    </citation>
    <scope>NUCLEOTIDE SEQUENCE [LARGE SCALE GENOMIC DNA]</scope>
    <source>
        <strain evidence="13 14">DSM 25217</strain>
    </source>
</reference>
<dbReference type="InterPro" id="IPR001036">
    <property type="entry name" value="Acrflvin-R"/>
</dbReference>
<name>A0A3M0C5C7_9PROT</name>
<dbReference type="Gene3D" id="3.30.70.3400">
    <property type="match status" value="2"/>
</dbReference>